<evidence type="ECO:0000313" key="4">
    <source>
        <dbReference type="Proteomes" id="UP000050413"/>
    </source>
</evidence>
<keyword evidence="1" id="KW-0472">Membrane</keyword>
<dbReference type="RefSeq" id="WP_072245955.1">
    <property type="nucleotide sequence ID" value="NZ_FBYC01000004.1"/>
</dbReference>
<dbReference type="Proteomes" id="UP000050413">
    <property type="component" value="Unassembled WGS sequence"/>
</dbReference>
<reference evidence="2 5" key="2">
    <citation type="submission" date="2016-01" db="EMBL/GenBank/DDBJ databases">
        <authorList>
            <person name="Varghese N."/>
        </authorList>
    </citation>
    <scope>NUCLEOTIDE SEQUENCE [LARGE SCALE GENOMIC DNA]</scope>
    <source>
        <strain evidence="2 5">HL-91</strain>
    </source>
</reference>
<keyword evidence="1" id="KW-0812">Transmembrane</keyword>
<feature type="transmembrane region" description="Helical" evidence="1">
    <location>
        <begin position="27"/>
        <end position="45"/>
    </location>
</feature>
<accession>A0A0P7YUN7</accession>
<evidence type="ECO:0000256" key="1">
    <source>
        <dbReference type="SAM" id="Phobius"/>
    </source>
</evidence>
<evidence type="ECO:0008006" key="6">
    <source>
        <dbReference type="Google" id="ProtNLM"/>
    </source>
</evidence>
<keyword evidence="5" id="KW-1185">Reference proteome</keyword>
<protein>
    <recommendedName>
        <fullName evidence="6">Transglycosylase associated protein</fullName>
    </recommendedName>
</protein>
<dbReference type="OrthoDB" id="7876027at2"/>
<keyword evidence="1" id="KW-1133">Transmembrane helix</keyword>
<dbReference type="STRING" id="1666912.Ga0058931_1706"/>
<dbReference type="EMBL" id="FBYC01000004">
    <property type="protein sequence ID" value="CUX81347.1"/>
    <property type="molecule type" value="Genomic_DNA"/>
</dbReference>
<dbReference type="EMBL" id="LJSG01000006">
    <property type="protein sequence ID" value="KPP94224.1"/>
    <property type="molecule type" value="Genomic_DNA"/>
</dbReference>
<dbReference type="Proteomes" id="UP000182045">
    <property type="component" value="Unassembled WGS sequence"/>
</dbReference>
<gene>
    <name evidence="2" type="ORF">Ga0058931_1706</name>
    <name evidence="3" type="ORF">HLUCCA05_12965</name>
</gene>
<reference evidence="3 4" key="1">
    <citation type="submission" date="2015-09" db="EMBL/GenBank/DDBJ databases">
        <title>Identification and resolution of microdiversity through metagenomic sequencing of parallel consortia.</title>
        <authorList>
            <person name="Nelson W.C."/>
            <person name="Romine M.F."/>
            <person name="Lindemann S.R."/>
        </authorList>
    </citation>
    <scope>NUCLEOTIDE SEQUENCE [LARGE SCALE GENOMIC DNA]</scope>
    <source>
        <strain evidence="3">HL-91</strain>
    </source>
</reference>
<evidence type="ECO:0000313" key="2">
    <source>
        <dbReference type="EMBL" id="CUX81347.1"/>
    </source>
</evidence>
<evidence type="ECO:0000313" key="3">
    <source>
        <dbReference type="EMBL" id="KPP94224.1"/>
    </source>
</evidence>
<dbReference type="AlphaFoldDB" id="A0A0P7YUN7"/>
<proteinExistence type="predicted"/>
<evidence type="ECO:0000313" key="5">
    <source>
        <dbReference type="Proteomes" id="UP000182045"/>
    </source>
</evidence>
<name>A0A0P7YUN7_9RHOB</name>
<comment type="caution">
    <text evidence="3">The sequence shown here is derived from an EMBL/GenBank/DDBJ whole genome shotgun (WGS) entry which is preliminary data.</text>
</comment>
<organism evidence="3 4">
    <name type="scientific">Roseibaca calidilacus</name>
    <dbReference type="NCBI Taxonomy" id="1666912"/>
    <lineage>
        <taxon>Bacteria</taxon>
        <taxon>Pseudomonadati</taxon>
        <taxon>Pseudomonadota</taxon>
        <taxon>Alphaproteobacteria</taxon>
        <taxon>Rhodobacterales</taxon>
        <taxon>Paracoccaceae</taxon>
        <taxon>Roseinatronobacter</taxon>
    </lineage>
</organism>
<sequence length="79" mass="8344">MPVVLLIVMGALAGVIATRLMRMNTDLPTAMVIGVLGAVVGGLGFRFLMASAGWAGAFVLALLGSLALLWLYQVWQGRR</sequence>
<feature type="transmembrane region" description="Helical" evidence="1">
    <location>
        <begin position="52"/>
        <end position="72"/>
    </location>
</feature>